<dbReference type="PROSITE" id="PS51318">
    <property type="entry name" value="TAT"/>
    <property type="match status" value="1"/>
</dbReference>
<keyword evidence="2" id="KW-0732">Signal</keyword>
<keyword evidence="4" id="KW-0378">Hydrolase</keyword>
<proteinExistence type="inferred from homology"/>
<evidence type="ECO:0000313" key="5">
    <source>
        <dbReference type="Proteomes" id="UP000324974"/>
    </source>
</evidence>
<evidence type="ECO:0000256" key="1">
    <source>
        <dbReference type="ARBA" id="ARBA00038310"/>
    </source>
</evidence>
<evidence type="ECO:0000256" key="2">
    <source>
        <dbReference type="SAM" id="SignalP"/>
    </source>
</evidence>
<dbReference type="InterPro" id="IPR006680">
    <property type="entry name" value="Amidohydro-rel"/>
</dbReference>
<dbReference type="SUPFAM" id="SSF51556">
    <property type="entry name" value="Metallo-dependent hydrolases"/>
    <property type="match status" value="1"/>
</dbReference>
<dbReference type="Pfam" id="PF04909">
    <property type="entry name" value="Amidohydro_2"/>
    <property type="match status" value="1"/>
</dbReference>
<dbReference type="Proteomes" id="UP000324974">
    <property type="component" value="Chromosome"/>
</dbReference>
<keyword evidence="5" id="KW-1185">Reference proteome</keyword>
<dbReference type="Gene3D" id="3.20.20.140">
    <property type="entry name" value="Metal-dependent hydrolases"/>
    <property type="match status" value="1"/>
</dbReference>
<dbReference type="AlphaFoldDB" id="A0A5C1A5P4"/>
<dbReference type="KEGG" id="lrs:PX52LOC_01368"/>
<organism evidence="4 5">
    <name type="scientific">Limnoglobus roseus</name>
    <dbReference type="NCBI Taxonomy" id="2598579"/>
    <lineage>
        <taxon>Bacteria</taxon>
        <taxon>Pseudomonadati</taxon>
        <taxon>Planctomycetota</taxon>
        <taxon>Planctomycetia</taxon>
        <taxon>Gemmatales</taxon>
        <taxon>Gemmataceae</taxon>
        <taxon>Limnoglobus</taxon>
    </lineage>
</organism>
<feature type="chain" id="PRO_5022678073" evidence="2">
    <location>
        <begin position="24"/>
        <end position="309"/>
    </location>
</feature>
<gene>
    <name evidence="4" type="ORF">PX52LOC_01368</name>
</gene>
<comment type="similarity">
    <text evidence="1">Belongs to the metallo-dependent hydrolases superfamily.</text>
</comment>
<feature type="domain" description="Amidohydrolase-related" evidence="3">
    <location>
        <begin position="31"/>
        <end position="302"/>
    </location>
</feature>
<dbReference type="PANTHER" id="PTHR43569:SF2">
    <property type="entry name" value="AMIDOHYDROLASE-RELATED DOMAIN-CONTAINING PROTEIN"/>
    <property type="match status" value="1"/>
</dbReference>
<dbReference type="EMBL" id="CP042425">
    <property type="protein sequence ID" value="QEL14479.1"/>
    <property type="molecule type" value="Genomic_DNA"/>
</dbReference>
<dbReference type="RefSeq" id="WP_149109370.1">
    <property type="nucleotide sequence ID" value="NZ_CP042425.1"/>
</dbReference>
<reference evidence="5" key="1">
    <citation type="submission" date="2019-08" db="EMBL/GenBank/DDBJ databases">
        <title>Limnoglobus roseus gen. nov., sp. nov., a novel freshwater planctomycete with a giant genome from the family Gemmataceae.</title>
        <authorList>
            <person name="Kulichevskaya I.S."/>
            <person name="Naumoff D.G."/>
            <person name="Miroshnikov K."/>
            <person name="Ivanova A."/>
            <person name="Philippov D.A."/>
            <person name="Hakobyan A."/>
            <person name="Rijpstra I.C."/>
            <person name="Sinninghe Damste J.S."/>
            <person name="Liesack W."/>
            <person name="Dedysh S.N."/>
        </authorList>
    </citation>
    <scope>NUCLEOTIDE SEQUENCE [LARGE SCALE GENOMIC DNA]</scope>
    <source>
        <strain evidence="5">PX52</strain>
    </source>
</reference>
<dbReference type="InterPro" id="IPR052350">
    <property type="entry name" value="Metallo-dep_Lactonases"/>
</dbReference>
<dbReference type="InterPro" id="IPR032466">
    <property type="entry name" value="Metal_Hydrolase"/>
</dbReference>
<sequence length="309" mass="34189">MNLTRREWLATTAAATLTVPATAADAKPTIVDTHTHFYDPTRTQGVPWPAKDDKLLYRRVLPAEYRKLAEPLGITGTVVVEASPWVEDNQWLLDLAKDEPFILGVVGRLIPTEMNFVANLDRFAKNPLFRGIRVTHDEVKKALTDDTVAKNLQAFSDRRLTLDVNGGPELLPDIVKLSKKFTSLTIVVNHMANPKIDGKAADKAYRENLAAAAEGRNVWCKFSALVDGTRKRDGSAPTDLDFYRPTLDAVWAAFGELRLMFGSNWPVSDYAAKLETTVSLATKYVTEKAGDPAKVFATNAKLAYQLTRG</sequence>
<dbReference type="InterPro" id="IPR006311">
    <property type="entry name" value="TAT_signal"/>
</dbReference>
<evidence type="ECO:0000259" key="3">
    <source>
        <dbReference type="Pfam" id="PF04909"/>
    </source>
</evidence>
<protein>
    <submittedName>
        <fullName evidence="4">Amidohydrolase</fullName>
    </submittedName>
</protein>
<evidence type="ECO:0000313" key="4">
    <source>
        <dbReference type="EMBL" id="QEL14479.1"/>
    </source>
</evidence>
<dbReference type="PANTHER" id="PTHR43569">
    <property type="entry name" value="AMIDOHYDROLASE"/>
    <property type="match status" value="1"/>
</dbReference>
<name>A0A5C1A5P4_9BACT</name>
<dbReference type="GO" id="GO:0016787">
    <property type="term" value="F:hydrolase activity"/>
    <property type="evidence" value="ECO:0007669"/>
    <property type="project" value="UniProtKB-KW"/>
</dbReference>
<accession>A0A5C1A5P4</accession>
<dbReference type="OrthoDB" id="5450317at2"/>
<feature type="signal peptide" evidence="2">
    <location>
        <begin position="1"/>
        <end position="23"/>
    </location>
</feature>